<dbReference type="Pfam" id="PF00440">
    <property type="entry name" value="TetR_N"/>
    <property type="match status" value="1"/>
</dbReference>
<dbReference type="GO" id="GO:0003700">
    <property type="term" value="F:DNA-binding transcription factor activity"/>
    <property type="evidence" value="ECO:0007669"/>
    <property type="project" value="TreeGrafter"/>
</dbReference>
<dbReference type="AlphaFoldDB" id="A0A7X6N232"/>
<reference evidence="6 7" key="1">
    <citation type="submission" date="2020-04" db="EMBL/GenBank/DDBJ databases">
        <title>MicrobeNet Type strains.</title>
        <authorList>
            <person name="Nicholson A.C."/>
        </authorList>
    </citation>
    <scope>NUCLEOTIDE SEQUENCE [LARGE SCALE GENOMIC DNA]</scope>
    <source>
        <strain evidence="6 7">CCUG 61472</strain>
    </source>
</reference>
<dbReference type="Gene3D" id="1.10.357.10">
    <property type="entry name" value="Tetracycline Repressor, domain 2"/>
    <property type="match status" value="1"/>
</dbReference>
<accession>A0A7X6N232</accession>
<organism evidence="6 7">
    <name type="scientific">Periweissella fabalis</name>
    <dbReference type="NCBI Taxonomy" id="1070421"/>
    <lineage>
        <taxon>Bacteria</taxon>
        <taxon>Bacillati</taxon>
        <taxon>Bacillota</taxon>
        <taxon>Bacilli</taxon>
        <taxon>Lactobacillales</taxon>
        <taxon>Lactobacillaceae</taxon>
        <taxon>Periweissella</taxon>
    </lineage>
</organism>
<evidence type="ECO:0000256" key="3">
    <source>
        <dbReference type="ARBA" id="ARBA00023163"/>
    </source>
</evidence>
<keyword evidence="2 4" id="KW-0238">DNA-binding</keyword>
<dbReference type="PROSITE" id="PS50977">
    <property type="entry name" value="HTH_TETR_2"/>
    <property type="match status" value="1"/>
</dbReference>
<keyword evidence="3" id="KW-0804">Transcription</keyword>
<protein>
    <submittedName>
        <fullName evidence="6">TetR/AcrR family transcriptional regulator</fullName>
    </submittedName>
</protein>
<keyword evidence="1" id="KW-0805">Transcription regulation</keyword>
<evidence type="ECO:0000256" key="1">
    <source>
        <dbReference type="ARBA" id="ARBA00023015"/>
    </source>
</evidence>
<dbReference type="PANTHER" id="PTHR30055">
    <property type="entry name" value="HTH-TYPE TRANSCRIPTIONAL REGULATOR RUTR"/>
    <property type="match status" value="1"/>
</dbReference>
<evidence type="ECO:0000259" key="5">
    <source>
        <dbReference type="PROSITE" id="PS50977"/>
    </source>
</evidence>
<feature type="domain" description="HTH tetR-type" evidence="5">
    <location>
        <begin position="13"/>
        <end position="73"/>
    </location>
</feature>
<evidence type="ECO:0000256" key="4">
    <source>
        <dbReference type="PROSITE-ProRule" id="PRU00335"/>
    </source>
</evidence>
<gene>
    <name evidence="6" type="ORF">HF964_03485</name>
</gene>
<keyword evidence="7" id="KW-1185">Reference proteome</keyword>
<evidence type="ECO:0000313" key="7">
    <source>
        <dbReference type="Proteomes" id="UP000549765"/>
    </source>
</evidence>
<dbReference type="PRINTS" id="PR00455">
    <property type="entry name" value="HTHTETR"/>
</dbReference>
<dbReference type="GO" id="GO:0000976">
    <property type="term" value="F:transcription cis-regulatory region binding"/>
    <property type="evidence" value="ECO:0007669"/>
    <property type="project" value="TreeGrafter"/>
</dbReference>
<dbReference type="PANTHER" id="PTHR30055:SF234">
    <property type="entry name" value="HTH-TYPE TRANSCRIPTIONAL REGULATOR BETI"/>
    <property type="match status" value="1"/>
</dbReference>
<dbReference type="RefSeq" id="WP_168721671.1">
    <property type="nucleotide sequence ID" value="NZ_JAAXPN010000002.1"/>
</dbReference>
<evidence type="ECO:0000313" key="6">
    <source>
        <dbReference type="EMBL" id="NKZ23872.1"/>
    </source>
</evidence>
<dbReference type="EMBL" id="JAAXPN010000002">
    <property type="protein sequence ID" value="NKZ23872.1"/>
    <property type="molecule type" value="Genomic_DNA"/>
</dbReference>
<dbReference type="Proteomes" id="UP000549765">
    <property type="component" value="Unassembled WGS sequence"/>
</dbReference>
<comment type="caution">
    <text evidence="6">The sequence shown here is derived from an EMBL/GenBank/DDBJ whole genome shotgun (WGS) entry which is preliminary data.</text>
</comment>
<name>A0A7X6N232_9LACO</name>
<feature type="DNA-binding region" description="H-T-H motif" evidence="4">
    <location>
        <begin position="36"/>
        <end position="55"/>
    </location>
</feature>
<dbReference type="InterPro" id="IPR001647">
    <property type="entry name" value="HTH_TetR"/>
</dbReference>
<proteinExistence type="predicted"/>
<dbReference type="InterPro" id="IPR009057">
    <property type="entry name" value="Homeodomain-like_sf"/>
</dbReference>
<evidence type="ECO:0000256" key="2">
    <source>
        <dbReference type="ARBA" id="ARBA00023125"/>
    </source>
</evidence>
<dbReference type="SUPFAM" id="SSF46689">
    <property type="entry name" value="Homeodomain-like"/>
    <property type="match status" value="1"/>
</dbReference>
<dbReference type="InterPro" id="IPR050109">
    <property type="entry name" value="HTH-type_TetR-like_transc_reg"/>
</dbReference>
<sequence>MEIENSNSYGRKNPRALKIRKAAYELITEVPFEDITMTAIAERAGVAKGTIFNYFRNKEDIFMAISLTGYQYFCEEIEKQLAEIEIKDKVELKQFLLEQTQTLVQEYQIIILINSLRRFSLEAHADPIQTEEGRTRIFLLINNIVKEAVKNIPDVDLSEIRHAFIIQGAILNGMLNFGNLDQVNNIQFNMAMPDMVVNVVDESINLFSLYLDSILFKK</sequence>